<reference evidence="1" key="1">
    <citation type="submission" date="2017-10" db="EMBL/GenBank/DDBJ databases">
        <title>Draft genome sequence of the planktic cyanobacteria Tychonema bourrellyi isolated from alpine lentic freshwater.</title>
        <authorList>
            <person name="Tett A."/>
            <person name="Armanini F."/>
            <person name="Asnicar F."/>
            <person name="Boscaini A."/>
            <person name="Pasolli E."/>
            <person name="Zolfo M."/>
            <person name="Donati C."/>
            <person name="Salmaso N."/>
            <person name="Segata N."/>
        </authorList>
    </citation>
    <scope>NUCLEOTIDE SEQUENCE</scope>
    <source>
        <strain evidence="1">FEM_GT703</strain>
    </source>
</reference>
<dbReference type="AlphaFoldDB" id="A0A2G4F577"/>
<organism evidence="1 2">
    <name type="scientific">Tychonema bourrellyi FEM_GT703</name>
    <dbReference type="NCBI Taxonomy" id="2040638"/>
    <lineage>
        <taxon>Bacteria</taxon>
        <taxon>Bacillati</taxon>
        <taxon>Cyanobacteriota</taxon>
        <taxon>Cyanophyceae</taxon>
        <taxon>Oscillatoriophycideae</taxon>
        <taxon>Oscillatoriales</taxon>
        <taxon>Microcoleaceae</taxon>
        <taxon>Tychonema</taxon>
    </lineage>
</organism>
<comment type="caution">
    <text evidence="1">The sequence shown here is derived from an EMBL/GenBank/DDBJ whole genome shotgun (WGS) entry which is preliminary data.</text>
</comment>
<proteinExistence type="predicted"/>
<name>A0A2G4F577_9CYAN</name>
<dbReference type="OrthoDB" id="460324at2"/>
<sequence>MANNDFKVIQIIEAKGWYAFGSTKQSQHVERWVRPVVCWVLIEDKKKRRIVTATASYQIEIDDKEVEFFAHESEIQDIESLPKSVSVSEFLKTED</sequence>
<keyword evidence="2" id="KW-1185">Reference proteome</keyword>
<evidence type="ECO:0000313" key="1">
    <source>
        <dbReference type="EMBL" id="PHX56888.1"/>
    </source>
</evidence>
<dbReference type="RefSeq" id="WP_096832333.1">
    <property type="nucleotide sequence ID" value="NZ_NXIB02000010.1"/>
</dbReference>
<protein>
    <submittedName>
        <fullName evidence="1">Uncharacterized protein</fullName>
    </submittedName>
</protein>
<dbReference type="EMBL" id="NXIB02000010">
    <property type="protein sequence ID" value="PHX56888.1"/>
    <property type="molecule type" value="Genomic_DNA"/>
</dbReference>
<gene>
    <name evidence="1" type="ORF">CP500_003180</name>
</gene>
<accession>A0A2G4F577</accession>
<evidence type="ECO:0000313" key="2">
    <source>
        <dbReference type="Proteomes" id="UP000226442"/>
    </source>
</evidence>
<dbReference type="Proteomes" id="UP000226442">
    <property type="component" value="Unassembled WGS sequence"/>
</dbReference>